<dbReference type="EMBL" id="MU251583">
    <property type="protein sequence ID" value="KAG9231755.1"/>
    <property type="molecule type" value="Genomic_DNA"/>
</dbReference>
<gene>
    <name evidence="1" type="ORF">BJ875DRAFT_498066</name>
</gene>
<dbReference type="OrthoDB" id="3016366at2759"/>
<proteinExistence type="predicted"/>
<comment type="caution">
    <text evidence="1">The sequence shown here is derived from an EMBL/GenBank/DDBJ whole genome shotgun (WGS) entry which is preliminary data.</text>
</comment>
<protein>
    <submittedName>
        <fullName evidence="1">Uncharacterized protein</fullName>
    </submittedName>
</protein>
<name>A0A9P7YES8_9HELO</name>
<organism evidence="1 2">
    <name type="scientific">Amylocarpus encephaloides</name>
    <dbReference type="NCBI Taxonomy" id="45428"/>
    <lineage>
        <taxon>Eukaryota</taxon>
        <taxon>Fungi</taxon>
        <taxon>Dikarya</taxon>
        <taxon>Ascomycota</taxon>
        <taxon>Pezizomycotina</taxon>
        <taxon>Leotiomycetes</taxon>
        <taxon>Helotiales</taxon>
        <taxon>Helotiales incertae sedis</taxon>
        <taxon>Amylocarpus</taxon>
    </lineage>
</organism>
<sequence>MDLDPDTLYIALSARNEEGSYHWGLVLPLTRTTCIYYHATFGSETGGKWESRFIEQPLPMRSRALIMLWKVGAIHAKSNSINDELVKFMGGISADGSPSKRTGRDFNCRVWVMDSLAKLGEESLVPVALAFDEIEATAFEHANSVENEVVKGERGPLVVNDDAIARM</sequence>
<reference evidence="1" key="1">
    <citation type="journal article" date="2021" name="IMA Fungus">
        <title>Genomic characterization of three marine fungi, including Emericellopsis atlantica sp. nov. with signatures of a generalist lifestyle and marine biomass degradation.</title>
        <authorList>
            <person name="Hagestad O.C."/>
            <person name="Hou L."/>
            <person name="Andersen J.H."/>
            <person name="Hansen E.H."/>
            <person name="Altermark B."/>
            <person name="Li C."/>
            <person name="Kuhnert E."/>
            <person name="Cox R.J."/>
            <person name="Crous P.W."/>
            <person name="Spatafora J.W."/>
            <person name="Lail K."/>
            <person name="Amirebrahimi M."/>
            <person name="Lipzen A."/>
            <person name="Pangilinan J."/>
            <person name="Andreopoulos W."/>
            <person name="Hayes R.D."/>
            <person name="Ng V."/>
            <person name="Grigoriev I.V."/>
            <person name="Jackson S.A."/>
            <person name="Sutton T.D.S."/>
            <person name="Dobson A.D.W."/>
            <person name="Rama T."/>
        </authorList>
    </citation>
    <scope>NUCLEOTIDE SEQUENCE</scope>
    <source>
        <strain evidence="1">TRa018bII</strain>
    </source>
</reference>
<dbReference type="AlphaFoldDB" id="A0A9P7YES8"/>
<keyword evidence="2" id="KW-1185">Reference proteome</keyword>
<evidence type="ECO:0000313" key="2">
    <source>
        <dbReference type="Proteomes" id="UP000824998"/>
    </source>
</evidence>
<accession>A0A9P7YES8</accession>
<evidence type="ECO:0000313" key="1">
    <source>
        <dbReference type="EMBL" id="KAG9231755.1"/>
    </source>
</evidence>
<dbReference type="Proteomes" id="UP000824998">
    <property type="component" value="Unassembled WGS sequence"/>
</dbReference>